<dbReference type="EMBL" id="KV750103">
    <property type="protein sequence ID" value="OCL06270.1"/>
    <property type="molecule type" value="Genomic_DNA"/>
</dbReference>
<dbReference type="Pfam" id="PF01544">
    <property type="entry name" value="CorA"/>
    <property type="match status" value="1"/>
</dbReference>
<accession>A0A8E2EX64</accession>
<keyword evidence="4 6" id="KW-0472">Membrane</keyword>
<keyword evidence="2 6" id="KW-0812">Transmembrane</keyword>
<dbReference type="GO" id="GO:0016020">
    <property type="term" value="C:membrane"/>
    <property type="evidence" value="ECO:0007669"/>
    <property type="project" value="UniProtKB-SubCell"/>
</dbReference>
<dbReference type="OrthoDB" id="3231000at2759"/>
<proteinExistence type="predicted"/>
<evidence type="ECO:0000256" key="1">
    <source>
        <dbReference type="ARBA" id="ARBA00004141"/>
    </source>
</evidence>
<sequence>MAETQLFRSPSFKEKSAKASESNESANPPDTHSSWTREYYKDNQDVPRWHKRDGTLSFSSENDLSLRLEPNKAKLFLVEGLTENVIEVYRKLQPKVPSALLEYHKSNNIYSAIANTHNGENSFFAKWSRLVKQKTKHWDIANRIAKGTPYNIDTSVDPQKLRLDHEQYKQKPYVHRPYSPISDLDSGNPVSGGSFPGDSVPGGLASGGSVSHRITQYFSCFQARKGPGSPVSNELRHAATQCISCFWSCENSGFIGILIFDSTPKHIITTRQYKLWGKNDHEEIISEPCFSAEEYSSSRDRFISELEKCEKQGIQEFEPTLANIIVNMMRDDTSKMLPCLNEALDKIDISLSDDAILQKSLQTWRDRLGRWRIDLIHQTTSLTYMSEILQQHQVSSASGNTENVLSTSPVDDEARLANLKRELENTSQRVNSTFQALMSTMSIVESRKAIAEAETVSKLTSLAFFFIPLTFVASIFGMNIVVSLLYSLFIGYAMQYGKLTSIGCGTIRSLTKS</sequence>
<feature type="region of interest" description="Disordered" evidence="5">
    <location>
        <begin position="1"/>
        <end position="38"/>
    </location>
</feature>
<dbReference type="InterPro" id="IPR045863">
    <property type="entry name" value="CorA_TM1_TM2"/>
</dbReference>
<evidence type="ECO:0000256" key="5">
    <source>
        <dbReference type="SAM" id="MobiDB-lite"/>
    </source>
</evidence>
<keyword evidence="8" id="KW-1185">Reference proteome</keyword>
<evidence type="ECO:0000256" key="2">
    <source>
        <dbReference type="ARBA" id="ARBA00022692"/>
    </source>
</evidence>
<evidence type="ECO:0000313" key="7">
    <source>
        <dbReference type="EMBL" id="OCL06270.1"/>
    </source>
</evidence>
<gene>
    <name evidence="7" type="ORF">AOQ84DRAFT_223997</name>
</gene>
<comment type="subcellular location">
    <subcellularLocation>
        <location evidence="1">Membrane</location>
        <topology evidence="1">Multi-pass membrane protein</topology>
    </subcellularLocation>
</comment>
<dbReference type="Gene3D" id="1.20.58.340">
    <property type="entry name" value="Magnesium transport protein CorA, transmembrane region"/>
    <property type="match status" value="1"/>
</dbReference>
<keyword evidence="3 6" id="KW-1133">Transmembrane helix</keyword>
<feature type="transmembrane region" description="Helical" evidence="6">
    <location>
        <begin position="462"/>
        <end position="489"/>
    </location>
</feature>
<evidence type="ECO:0000313" key="8">
    <source>
        <dbReference type="Proteomes" id="UP000250140"/>
    </source>
</evidence>
<dbReference type="SUPFAM" id="SSF144083">
    <property type="entry name" value="Magnesium transport protein CorA, transmembrane region"/>
    <property type="match status" value="1"/>
</dbReference>
<protein>
    <submittedName>
        <fullName evidence="7">Uncharacterized protein</fullName>
    </submittedName>
</protein>
<organism evidence="7 8">
    <name type="scientific">Glonium stellatum</name>
    <dbReference type="NCBI Taxonomy" id="574774"/>
    <lineage>
        <taxon>Eukaryota</taxon>
        <taxon>Fungi</taxon>
        <taxon>Dikarya</taxon>
        <taxon>Ascomycota</taxon>
        <taxon>Pezizomycotina</taxon>
        <taxon>Dothideomycetes</taxon>
        <taxon>Pleosporomycetidae</taxon>
        <taxon>Gloniales</taxon>
        <taxon>Gloniaceae</taxon>
        <taxon>Glonium</taxon>
    </lineage>
</organism>
<evidence type="ECO:0000256" key="3">
    <source>
        <dbReference type="ARBA" id="ARBA00022989"/>
    </source>
</evidence>
<dbReference type="Proteomes" id="UP000250140">
    <property type="component" value="Unassembled WGS sequence"/>
</dbReference>
<name>A0A8E2EX64_9PEZI</name>
<reference evidence="7 8" key="1">
    <citation type="journal article" date="2016" name="Nat. Commun.">
        <title>Ectomycorrhizal ecology is imprinted in the genome of the dominant symbiotic fungus Cenococcum geophilum.</title>
        <authorList>
            <consortium name="DOE Joint Genome Institute"/>
            <person name="Peter M."/>
            <person name="Kohler A."/>
            <person name="Ohm R.A."/>
            <person name="Kuo A."/>
            <person name="Krutzmann J."/>
            <person name="Morin E."/>
            <person name="Arend M."/>
            <person name="Barry K.W."/>
            <person name="Binder M."/>
            <person name="Choi C."/>
            <person name="Clum A."/>
            <person name="Copeland A."/>
            <person name="Grisel N."/>
            <person name="Haridas S."/>
            <person name="Kipfer T."/>
            <person name="LaButti K."/>
            <person name="Lindquist E."/>
            <person name="Lipzen A."/>
            <person name="Maire R."/>
            <person name="Meier B."/>
            <person name="Mihaltcheva S."/>
            <person name="Molinier V."/>
            <person name="Murat C."/>
            <person name="Poggeler S."/>
            <person name="Quandt C.A."/>
            <person name="Sperisen C."/>
            <person name="Tritt A."/>
            <person name="Tisserant E."/>
            <person name="Crous P.W."/>
            <person name="Henrissat B."/>
            <person name="Nehls U."/>
            <person name="Egli S."/>
            <person name="Spatafora J.W."/>
            <person name="Grigoriev I.V."/>
            <person name="Martin F.M."/>
        </authorList>
    </citation>
    <scope>NUCLEOTIDE SEQUENCE [LARGE SCALE GENOMIC DNA]</scope>
    <source>
        <strain evidence="7 8">CBS 207.34</strain>
    </source>
</reference>
<dbReference type="InterPro" id="IPR002523">
    <property type="entry name" value="MgTranspt_CorA/ZnTranspt_ZntB"/>
</dbReference>
<dbReference type="AlphaFoldDB" id="A0A8E2EX64"/>
<evidence type="ECO:0000256" key="6">
    <source>
        <dbReference type="SAM" id="Phobius"/>
    </source>
</evidence>
<evidence type="ECO:0000256" key="4">
    <source>
        <dbReference type="ARBA" id="ARBA00023136"/>
    </source>
</evidence>
<dbReference type="GO" id="GO:0046873">
    <property type="term" value="F:metal ion transmembrane transporter activity"/>
    <property type="evidence" value="ECO:0007669"/>
    <property type="project" value="InterPro"/>
</dbReference>